<evidence type="ECO:0000313" key="2">
    <source>
        <dbReference type="EMBL" id="SVD98750.1"/>
    </source>
</evidence>
<protein>
    <recommendedName>
        <fullName evidence="3">D-aminoacyl-tRNA deacylase</fullName>
    </recommendedName>
</protein>
<dbReference type="GO" id="GO:0005737">
    <property type="term" value="C:cytoplasm"/>
    <property type="evidence" value="ECO:0007669"/>
    <property type="project" value="InterPro"/>
</dbReference>
<dbReference type="PANTHER" id="PTHR10472">
    <property type="entry name" value="D-TYROSYL-TRNA TYR DEACYLASE"/>
    <property type="match status" value="1"/>
</dbReference>
<dbReference type="Pfam" id="PF02580">
    <property type="entry name" value="Tyr_Deacylase"/>
    <property type="match status" value="1"/>
</dbReference>
<dbReference type="PANTHER" id="PTHR10472:SF5">
    <property type="entry name" value="D-AMINOACYL-TRNA DEACYLASE 1"/>
    <property type="match status" value="1"/>
</dbReference>
<reference evidence="2" key="1">
    <citation type="submission" date="2018-05" db="EMBL/GenBank/DDBJ databases">
        <authorList>
            <person name="Lanie J.A."/>
            <person name="Ng W.-L."/>
            <person name="Kazmierczak K.M."/>
            <person name="Andrzejewski T.M."/>
            <person name="Davidsen T.M."/>
            <person name="Wayne K.J."/>
            <person name="Tettelin H."/>
            <person name="Glass J.I."/>
            <person name="Rusch D."/>
            <person name="Podicherti R."/>
            <person name="Tsui H.-C.T."/>
            <person name="Winkler M.E."/>
        </authorList>
    </citation>
    <scope>NUCLEOTIDE SEQUENCE</scope>
</reference>
<comment type="similarity">
    <text evidence="1">Belongs to the DTD family.</text>
</comment>
<dbReference type="SUPFAM" id="SSF69500">
    <property type="entry name" value="DTD-like"/>
    <property type="match status" value="1"/>
</dbReference>
<sequence length="148" mass="16361">VTQRVSRATVRVGGEVTGSIEVGLLVFLGVDREDDDKDLEWMVGKIIGLRVFEDDEGRMNRSVREVDGGILVISQFTLFGNLRKGTRPSFNRAANPVVAEATYQRFLDRLGEEMGRPAEAGRFGASMEIEAVNDGPVTIVIDSKDKRF</sequence>
<proteinExistence type="inferred from homology"/>
<dbReference type="InterPro" id="IPR003732">
    <property type="entry name" value="Daa-tRNA_deacyls_DTD"/>
</dbReference>
<accession>A0A382ZTY6</accession>
<dbReference type="HAMAP" id="MF_00518">
    <property type="entry name" value="Deacylase_Dtd"/>
    <property type="match status" value="1"/>
</dbReference>
<organism evidence="2">
    <name type="scientific">marine metagenome</name>
    <dbReference type="NCBI Taxonomy" id="408172"/>
    <lineage>
        <taxon>unclassified sequences</taxon>
        <taxon>metagenomes</taxon>
        <taxon>ecological metagenomes</taxon>
    </lineage>
</organism>
<dbReference type="FunFam" id="3.50.80.10:FF:000001">
    <property type="entry name" value="D-aminoacyl-tRNA deacylase"/>
    <property type="match status" value="1"/>
</dbReference>
<dbReference type="Gene3D" id="3.50.80.10">
    <property type="entry name" value="D-tyrosyl-tRNA(Tyr) deacylase"/>
    <property type="match status" value="1"/>
</dbReference>
<feature type="non-terminal residue" evidence="2">
    <location>
        <position position="1"/>
    </location>
</feature>
<dbReference type="NCBIfam" id="TIGR00256">
    <property type="entry name" value="D-aminoacyl-tRNA deacylase"/>
    <property type="match status" value="1"/>
</dbReference>
<dbReference type="GO" id="GO:0051500">
    <property type="term" value="F:D-tyrosyl-tRNA(Tyr) deacylase activity"/>
    <property type="evidence" value="ECO:0007669"/>
    <property type="project" value="TreeGrafter"/>
</dbReference>
<evidence type="ECO:0008006" key="3">
    <source>
        <dbReference type="Google" id="ProtNLM"/>
    </source>
</evidence>
<name>A0A382ZTY6_9ZZZZ</name>
<gene>
    <name evidence="2" type="ORF">METZ01_LOCUS451604</name>
</gene>
<dbReference type="InterPro" id="IPR023509">
    <property type="entry name" value="DTD-like_sf"/>
</dbReference>
<dbReference type="EMBL" id="UINC01186500">
    <property type="protein sequence ID" value="SVD98750.1"/>
    <property type="molecule type" value="Genomic_DNA"/>
</dbReference>
<evidence type="ECO:0000256" key="1">
    <source>
        <dbReference type="ARBA" id="ARBA00009673"/>
    </source>
</evidence>
<dbReference type="AlphaFoldDB" id="A0A382ZTY6"/>